<dbReference type="Gene3D" id="3.40.50.980">
    <property type="match status" value="1"/>
</dbReference>
<sequence length="86" mass="9934">MQRYELRLFLSALITHKVTFAPIVPPIMLGLVKNPIVDEFDLRKLSLRFVMTAAAPLAPEILNEFERKFPGVEVQEVKQRLIDEEI</sequence>
<keyword evidence="3" id="KW-1185">Reference proteome</keyword>
<dbReference type="AlphaFoldDB" id="A0AAD4PAJ8"/>
<proteinExistence type="predicted"/>
<dbReference type="GO" id="GO:0004467">
    <property type="term" value="F:long-chain fatty acid-CoA ligase activity"/>
    <property type="evidence" value="ECO:0007669"/>
    <property type="project" value="TreeGrafter"/>
</dbReference>
<organism evidence="2 3">
    <name type="scientific">Perilla frutescens var. hirtella</name>
    <name type="common">Perilla citriodora</name>
    <name type="synonym">Perilla setoyensis</name>
    <dbReference type="NCBI Taxonomy" id="608512"/>
    <lineage>
        <taxon>Eukaryota</taxon>
        <taxon>Viridiplantae</taxon>
        <taxon>Streptophyta</taxon>
        <taxon>Embryophyta</taxon>
        <taxon>Tracheophyta</taxon>
        <taxon>Spermatophyta</taxon>
        <taxon>Magnoliopsida</taxon>
        <taxon>eudicotyledons</taxon>
        <taxon>Gunneridae</taxon>
        <taxon>Pentapetalae</taxon>
        <taxon>asterids</taxon>
        <taxon>lamiids</taxon>
        <taxon>Lamiales</taxon>
        <taxon>Lamiaceae</taxon>
        <taxon>Nepetoideae</taxon>
        <taxon>Elsholtzieae</taxon>
        <taxon>Perilla</taxon>
    </lineage>
</organism>
<dbReference type="SUPFAM" id="SSF56801">
    <property type="entry name" value="Acetyl-CoA synthetase-like"/>
    <property type="match status" value="1"/>
</dbReference>
<dbReference type="PANTHER" id="PTHR24096:SF389">
    <property type="entry name" value="4-COUMARATE--COA LIGASE-LIKE 1"/>
    <property type="match status" value="1"/>
</dbReference>
<name>A0AAD4PAJ8_PERFH</name>
<keyword evidence="1" id="KW-0436">Ligase</keyword>
<evidence type="ECO:0000313" key="3">
    <source>
        <dbReference type="Proteomes" id="UP001190926"/>
    </source>
</evidence>
<evidence type="ECO:0000256" key="1">
    <source>
        <dbReference type="ARBA" id="ARBA00022598"/>
    </source>
</evidence>
<dbReference type="GO" id="GO:0046949">
    <property type="term" value="P:fatty-acyl-CoA biosynthetic process"/>
    <property type="evidence" value="ECO:0007669"/>
    <property type="project" value="TreeGrafter"/>
</dbReference>
<dbReference type="EMBL" id="SDAM02000078">
    <property type="protein sequence ID" value="KAH6832045.1"/>
    <property type="molecule type" value="Genomic_DNA"/>
</dbReference>
<dbReference type="Proteomes" id="UP001190926">
    <property type="component" value="Unassembled WGS sequence"/>
</dbReference>
<comment type="caution">
    <text evidence="2">The sequence shown here is derived from an EMBL/GenBank/DDBJ whole genome shotgun (WGS) entry which is preliminary data.</text>
</comment>
<evidence type="ECO:0000313" key="2">
    <source>
        <dbReference type="EMBL" id="KAH6832045.1"/>
    </source>
</evidence>
<protein>
    <submittedName>
        <fullName evidence="2">Acyl-CoA synthetase 5</fullName>
    </submittedName>
</protein>
<accession>A0AAD4PAJ8</accession>
<gene>
    <name evidence="2" type="ORF">C2S53_005498</name>
</gene>
<dbReference type="PANTHER" id="PTHR24096">
    <property type="entry name" value="LONG-CHAIN-FATTY-ACID--COA LIGASE"/>
    <property type="match status" value="1"/>
</dbReference>
<reference evidence="2 3" key="1">
    <citation type="journal article" date="2021" name="Nat. Commun.">
        <title>Incipient diploidization of the medicinal plant Perilla within 10,000 years.</title>
        <authorList>
            <person name="Zhang Y."/>
            <person name="Shen Q."/>
            <person name="Leng L."/>
            <person name="Zhang D."/>
            <person name="Chen S."/>
            <person name="Shi Y."/>
            <person name="Ning Z."/>
            <person name="Chen S."/>
        </authorList>
    </citation>
    <scope>NUCLEOTIDE SEQUENCE [LARGE SCALE GENOMIC DNA]</scope>
    <source>
        <strain evidence="3">cv. PC099</strain>
    </source>
</reference>